<dbReference type="InterPro" id="IPR052164">
    <property type="entry name" value="Anthracycline_SecMetBiosynth"/>
</dbReference>
<dbReference type="Proteomes" id="UP001500305">
    <property type="component" value="Unassembled WGS sequence"/>
</dbReference>
<dbReference type="PANTHER" id="PTHR33993:SF1">
    <property type="entry name" value="GLYOXALASE FAMILY PROTEIN"/>
    <property type="match status" value="1"/>
</dbReference>
<feature type="domain" description="VOC" evidence="1">
    <location>
        <begin position="7"/>
        <end position="115"/>
    </location>
</feature>
<dbReference type="CDD" id="cd07247">
    <property type="entry name" value="SgaA_N_like"/>
    <property type="match status" value="1"/>
</dbReference>
<keyword evidence="2" id="KW-0223">Dioxygenase</keyword>
<keyword evidence="3" id="KW-1185">Reference proteome</keyword>
<name>A0ABP5RF95_9ACTN</name>
<dbReference type="SUPFAM" id="SSF54593">
    <property type="entry name" value="Glyoxalase/Bleomycin resistance protein/Dihydroxybiphenyl dioxygenase"/>
    <property type="match status" value="1"/>
</dbReference>
<dbReference type="GO" id="GO:0051213">
    <property type="term" value="F:dioxygenase activity"/>
    <property type="evidence" value="ECO:0007669"/>
    <property type="project" value="UniProtKB-KW"/>
</dbReference>
<dbReference type="PANTHER" id="PTHR33993">
    <property type="entry name" value="GLYOXALASE-RELATED"/>
    <property type="match status" value="1"/>
</dbReference>
<comment type="caution">
    <text evidence="2">The sequence shown here is derived from an EMBL/GenBank/DDBJ whole genome shotgun (WGS) entry which is preliminary data.</text>
</comment>
<gene>
    <name evidence="2" type="ORF">GCM10010430_50510</name>
</gene>
<dbReference type="Pfam" id="PF00903">
    <property type="entry name" value="Glyoxalase"/>
    <property type="match status" value="1"/>
</dbReference>
<organism evidence="2 3">
    <name type="scientific">Kitasatospora cystarginea</name>
    <dbReference type="NCBI Taxonomy" id="58350"/>
    <lineage>
        <taxon>Bacteria</taxon>
        <taxon>Bacillati</taxon>
        <taxon>Actinomycetota</taxon>
        <taxon>Actinomycetes</taxon>
        <taxon>Kitasatosporales</taxon>
        <taxon>Streptomycetaceae</taxon>
        <taxon>Kitasatospora</taxon>
    </lineage>
</organism>
<evidence type="ECO:0000313" key="2">
    <source>
        <dbReference type="EMBL" id="GAA2260342.1"/>
    </source>
</evidence>
<dbReference type="EMBL" id="BAAATR010000025">
    <property type="protein sequence ID" value="GAA2260342.1"/>
    <property type="molecule type" value="Genomic_DNA"/>
</dbReference>
<protein>
    <submittedName>
        <fullName evidence="2">Glyoxalase/bleomycin resistance/extradiol dioxygenase family protein</fullName>
    </submittedName>
</protein>
<dbReference type="InterPro" id="IPR029068">
    <property type="entry name" value="Glyas_Bleomycin-R_OHBP_Dase"/>
</dbReference>
<sequence length="118" mass="12556">MIEGMESFTMVEFPTTSARESAEFFGSVFGWGATQYGPEYTDVDCGGGVSLGFQQDHSEAPAGPLAVIQVDDLEATRSAVLKAGGTITVEAFDFPGGRRFHFREPGGNELAAWTPTGQ</sequence>
<dbReference type="PROSITE" id="PS51819">
    <property type="entry name" value="VOC"/>
    <property type="match status" value="1"/>
</dbReference>
<accession>A0ABP5RF95</accession>
<dbReference type="Gene3D" id="3.10.180.10">
    <property type="entry name" value="2,3-Dihydroxybiphenyl 1,2-Dioxygenase, domain 1"/>
    <property type="match status" value="1"/>
</dbReference>
<dbReference type="InterPro" id="IPR037523">
    <property type="entry name" value="VOC_core"/>
</dbReference>
<evidence type="ECO:0000259" key="1">
    <source>
        <dbReference type="PROSITE" id="PS51819"/>
    </source>
</evidence>
<keyword evidence="2" id="KW-0560">Oxidoreductase</keyword>
<dbReference type="InterPro" id="IPR004360">
    <property type="entry name" value="Glyas_Fos-R_dOase_dom"/>
</dbReference>
<evidence type="ECO:0000313" key="3">
    <source>
        <dbReference type="Proteomes" id="UP001500305"/>
    </source>
</evidence>
<proteinExistence type="predicted"/>
<reference evidence="3" key="1">
    <citation type="journal article" date="2019" name="Int. J. Syst. Evol. Microbiol.">
        <title>The Global Catalogue of Microorganisms (GCM) 10K type strain sequencing project: providing services to taxonomists for standard genome sequencing and annotation.</title>
        <authorList>
            <consortium name="The Broad Institute Genomics Platform"/>
            <consortium name="The Broad Institute Genome Sequencing Center for Infectious Disease"/>
            <person name="Wu L."/>
            <person name="Ma J."/>
        </authorList>
    </citation>
    <scope>NUCLEOTIDE SEQUENCE [LARGE SCALE GENOMIC DNA]</scope>
    <source>
        <strain evidence="3">JCM 7356</strain>
    </source>
</reference>